<accession>A0A9W9CPF8</accession>
<gene>
    <name evidence="1" type="ORF">N0V83_003600</name>
</gene>
<comment type="caution">
    <text evidence="1">The sequence shown here is derived from an EMBL/GenBank/DDBJ whole genome shotgun (WGS) entry which is preliminary data.</text>
</comment>
<dbReference type="AlphaFoldDB" id="A0A9W9CPF8"/>
<proteinExistence type="predicted"/>
<dbReference type="Proteomes" id="UP001140560">
    <property type="component" value="Unassembled WGS sequence"/>
</dbReference>
<reference evidence="1" key="1">
    <citation type="submission" date="2022-10" db="EMBL/GenBank/DDBJ databases">
        <title>Tapping the CABI collections for fungal endophytes: first genome assemblies for Collariella, Neodidymelliopsis, Ascochyta clinopodiicola, Didymella pomorum, Didymosphaeria variabile, Neocosmospora piperis and Neocucurbitaria cava.</title>
        <authorList>
            <person name="Hill R."/>
        </authorList>
    </citation>
    <scope>NUCLEOTIDE SEQUENCE</scope>
    <source>
        <strain evidence="1">IMI 356814</strain>
    </source>
</reference>
<organism evidence="1 2">
    <name type="scientific">Neocucurbitaria cava</name>
    <dbReference type="NCBI Taxonomy" id="798079"/>
    <lineage>
        <taxon>Eukaryota</taxon>
        <taxon>Fungi</taxon>
        <taxon>Dikarya</taxon>
        <taxon>Ascomycota</taxon>
        <taxon>Pezizomycotina</taxon>
        <taxon>Dothideomycetes</taxon>
        <taxon>Pleosporomycetidae</taxon>
        <taxon>Pleosporales</taxon>
        <taxon>Pleosporineae</taxon>
        <taxon>Cucurbitariaceae</taxon>
        <taxon>Neocucurbitaria</taxon>
    </lineage>
</organism>
<dbReference type="OrthoDB" id="3785113at2759"/>
<evidence type="ECO:0008006" key="3">
    <source>
        <dbReference type="Google" id="ProtNLM"/>
    </source>
</evidence>
<keyword evidence="2" id="KW-1185">Reference proteome</keyword>
<dbReference type="Gene3D" id="6.10.140.2220">
    <property type="match status" value="1"/>
</dbReference>
<sequence length="471" mass="53425">MSPGRCNFCNRPGTLYCNDCATYDANYNIIDAHWYCSGLCKAADEPKHLGECRAHLLMPEELFRRAEQAGEAAQSLFYAFVQNTWAYDMSTIRIVRDQDDEVVAVEVTAGAGVHAGPGAESTCGRHGGGWLVNFPDAAFDIYDQEAKRAVLADQNSIWAFVSMHVAVEALFKDLVNDVGKDIKEVVHYVPHDTRRLVEHKGRFGLARAERENVVYPDYDDQGDLKGVYLITLKDGTQIALDLAGAQYGLSHTTILPWSTYLNRHVGKSIKYRAPFRSHYTKHADKMSNYRCITPLTVIMEQNRHFNKFVANTKEDWNLDLKDLPTMSPQDFDDILHHLVEMAHVTLLHLPRGLDDGGPPEEAFDLRHPKVVASLPRRRAPSSSTTDVSSLVSLPLDLNFMSPFSWYSLRRLIQMPASEVKYHEKKTARKLLSMRCAYKLPGDWRVVFLQDTLPSVNVPRWCVSENPGWKRR</sequence>
<evidence type="ECO:0000313" key="1">
    <source>
        <dbReference type="EMBL" id="KAJ4373306.1"/>
    </source>
</evidence>
<evidence type="ECO:0000313" key="2">
    <source>
        <dbReference type="Proteomes" id="UP001140560"/>
    </source>
</evidence>
<dbReference type="EMBL" id="JAPEUY010000005">
    <property type="protein sequence ID" value="KAJ4373306.1"/>
    <property type="molecule type" value="Genomic_DNA"/>
</dbReference>
<name>A0A9W9CPF8_9PLEO</name>
<protein>
    <recommendedName>
        <fullName evidence="3">Suppressor of anucleate metulae protein B</fullName>
    </recommendedName>
</protein>